<gene>
    <name evidence="2" type="ORF">F6I03_04890</name>
</gene>
<name>A0A5N1GLP8_9LACT</name>
<proteinExistence type="predicted"/>
<feature type="transmembrane region" description="Helical" evidence="1">
    <location>
        <begin position="12"/>
        <end position="29"/>
    </location>
</feature>
<dbReference type="Proteomes" id="UP000327148">
    <property type="component" value="Unassembled WGS sequence"/>
</dbReference>
<sequence>MLEDRKKQVRIIIDAGLAALTVQLVLSYLSKSDPLLDWEDLKSVLDFILLVALTLEISLRYRRWRAS</sequence>
<reference evidence="2 3" key="1">
    <citation type="submission" date="2019-09" db="EMBL/GenBank/DDBJ databases">
        <title>Draft genome sequence assemblies of isolates from the urinary tract.</title>
        <authorList>
            <person name="Mores C.R."/>
            <person name="Putonti C."/>
            <person name="Wolfe A.J."/>
        </authorList>
    </citation>
    <scope>NUCLEOTIDE SEQUENCE [LARGE SCALE GENOMIC DNA]</scope>
    <source>
        <strain evidence="2 3">UMB623</strain>
    </source>
</reference>
<evidence type="ECO:0000313" key="3">
    <source>
        <dbReference type="Proteomes" id="UP000327148"/>
    </source>
</evidence>
<keyword evidence="1" id="KW-0472">Membrane</keyword>
<dbReference type="AlphaFoldDB" id="A0A5N1GLP8"/>
<evidence type="ECO:0000256" key="1">
    <source>
        <dbReference type="SAM" id="Phobius"/>
    </source>
</evidence>
<comment type="caution">
    <text evidence="2">The sequence shown here is derived from an EMBL/GenBank/DDBJ whole genome shotgun (WGS) entry which is preliminary data.</text>
</comment>
<dbReference type="RefSeq" id="WP_070430205.1">
    <property type="nucleotide sequence ID" value="NZ_VYWO01000002.1"/>
</dbReference>
<dbReference type="OrthoDB" id="2136417at2"/>
<keyword evidence="1" id="KW-1133">Transmembrane helix</keyword>
<protein>
    <submittedName>
        <fullName evidence="2">Uncharacterized protein</fullName>
    </submittedName>
</protein>
<evidence type="ECO:0000313" key="2">
    <source>
        <dbReference type="EMBL" id="KAA9301208.1"/>
    </source>
</evidence>
<organism evidence="2 3">
    <name type="scientific">Aerococcus sanguinicola</name>
    <dbReference type="NCBI Taxonomy" id="119206"/>
    <lineage>
        <taxon>Bacteria</taxon>
        <taxon>Bacillati</taxon>
        <taxon>Bacillota</taxon>
        <taxon>Bacilli</taxon>
        <taxon>Lactobacillales</taxon>
        <taxon>Aerococcaceae</taxon>
        <taxon>Aerococcus</taxon>
    </lineage>
</organism>
<dbReference type="EMBL" id="VYWO01000002">
    <property type="protein sequence ID" value="KAA9301208.1"/>
    <property type="molecule type" value="Genomic_DNA"/>
</dbReference>
<keyword evidence="1" id="KW-0812">Transmembrane</keyword>
<feature type="transmembrane region" description="Helical" evidence="1">
    <location>
        <begin position="41"/>
        <end position="59"/>
    </location>
</feature>
<accession>A0A5N1GLP8</accession>